<dbReference type="Proteomes" id="UP001320122">
    <property type="component" value="Unassembled WGS sequence"/>
</dbReference>
<evidence type="ECO:0000256" key="1">
    <source>
        <dbReference type="SAM" id="MobiDB-lite"/>
    </source>
</evidence>
<gene>
    <name evidence="2" type="ORF">HOP51_17220</name>
</gene>
<name>A0ABS9AJE4_9GAMM</name>
<feature type="region of interest" description="Disordered" evidence="1">
    <location>
        <begin position="134"/>
        <end position="161"/>
    </location>
</feature>
<evidence type="ECO:0000313" key="2">
    <source>
        <dbReference type="EMBL" id="MCE8021841.1"/>
    </source>
</evidence>
<dbReference type="RefSeq" id="WP_234275161.1">
    <property type="nucleotide sequence ID" value="NZ_JABFTT010000014.1"/>
</dbReference>
<reference evidence="2 3" key="1">
    <citation type="journal article" date="2021" name="Front. Microbiol.">
        <title>Aerobic Denitrification and Heterotrophic Sulfur Oxidation in the Genus Halomonas Revealed by Six Novel Species Characterizations and Genome-Based Analysis.</title>
        <authorList>
            <person name="Wang L."/>
            <person name="Shao Z."/>
        </authorList>
    </citation>
    <scope>NUCLEOTIDE SEQUENCE [LARGE SCALE GENOMIC DNA]</scope>
    <source>
        <strain evidence="2 3">MCCC 1A11036</strain>
    </source>
</reference>
<evidence type="ECO:0000313" key="3">
    <source>
        <dbReference type="Proteomes" id="UP001320122"/>
    </source>
</evidence>
<proteinExistence type="predicted"/>
<accession>A0ABS9AJE4</accession>
<organism evidence="2 3">
    <name type="scientific">Billgrantia zhangzhouensis</name>
    <dbReference type="NCBI Taxonomy" id="2733481"/>
    <lineage>
        <taxon>Bacteria</taxon>
        <taxon>Pseudomonadati</taxon>
        <taxon>Pseudomonadota</taxon>
        <taxon>Gammaproteobacteria</taxon>
        <taxon>Oceanospirillales</taxon>
        <taxon>Halomonadaceae</taxon>
        <taxon>Billgrantia</taxon>
    </lineage>
</organism>
<keyword evidence="3" id="KW-1185">Reference proteome</keyword>
<comment type="caution">
    <text evidence="2">The sequence shown here is derived from an EMBL/GenBank/DDBJ whole genome shotgun (WGS) entry which is preliminary data.</text>
</comment>
<dbReference type="EMBL" id="JABFTT010000014">
    <property type="protein sequence ID" value="MCE8021841.1"/>
    <property type="molecule type" value="Genomic_DNA"/>
</dbReference>
<sequence>MAVGCSSRFTDRRQWLGSDYMLEALNSDPSTTHKRLGDGFYEQRLVREQITQITGQRCLEGHNDDQAQFTALMNAGITFAEAYDLRPGVALTAEQMAQLTSDIVWLVEQNVELDDGSSVTVLVPQVYARLREGDLKGDGTPKARQGAGCEERRSDKGAGGGAIPCTIPLRSRLAMSSTLMA</sequence>
<protein>
    <submittedName>
        <fullName evidence="2">S-layer family protein</fullName>
    </submittedName>
</protein>